<sequence>MRFDPKRYASADEVQSGRVRRIFDYWCGKASGGRIPLRASIDPTELVDLLPCLMIVEVIEGRFRYRLVGTEVAANAGGDFTGCFLDAQNFANRDFYLACYREVLKGAAPVFGLDHWAYSDGRSGVAEFAMLPLSVDGTAVAQILTMEDTKEVASPGRNAVR</sequence>
<dbReference type="EMBL" id="JAUYVI010000003">
    <property type="protein sequence ID" value="MDQ7247786.1"/>
    <property type="molecule type" value="Genomic_DNA"/>
</dbReference>
<proteinExistence type="predicted"/>
<dbReference type="RefSeq" id="WP_379955220.1">
    <property type="nucleotide sequence ID" value="NZ_JAUYVI010000003.1"/>
</dbReference>
<dbReference type="Proteomes" id="UP001230156">
    <property type="component" value="Unassembled WGS sequence"/>
</dbReference>
<evidence type="ECO:0000313" key="1">
    <source>
        <dbReference type="EMBL" id="MDQ7247786.1"/>
    </source>
</evidence>
<gene>
    <name evidence="1" type="ORF">Q8A70_08920</name>
</gene>
<dbReference type="Pfam" id="PF07310">
    <property type="entry name" value="PAS_5"/>
    <property type="match status" value="1"/>
</dbReference>
<organism evidence="1 2">
    <name type="scientific">Dongia sedimenti</name>
    <dbReference type="NCBI Taxonomy" id="3064282"/>
    <lineage>
        <taxon>Bacteria</taxon>
        <taxon>Pseudomonadati</taxon>
        <taxon>Pseudomonadota</taxon>
        <taxon>Alphaproteobacteria</taxon>
        <taxon>Rhodospirillales</taxon>
        <taxon>Dongiaceae</taxon>
        <taxon>Dongia</taxon>
    </lineage>
</organism>
<evidence type="ECO:0000313" key="2">
    <source>
        <dbReference type="Proteomes" id="UP001230156"/>
    </source>
</evidence>
<comment type="caution">
    <text evidence="1">The sequence shown here is derived from an EMBL/GenBank/DDBJ whole genome shotgun (WGS) entry which is preliminary data.</text>
</comment>
<accession>A0ABU0YJ88</accession>
<reference evidence="2" key="1">
    <citation type="submission" date="2023-08" db="EMBL/GenBank/DDBJ databases">
        <title>Rhodospirillaceae gen. nov., a novel taxon isolated from the Yangtze River Yuezi River estuary sludge.</title>
        <authorList>
            <person name="Ruan L."/>
        </authorList>
    </citation>
    <scope>NUCLEOTIDE SEQUENCE [LARGE SCALE GENOMIC DNA]</scope>
    <source>
        <strain evidence="2">R-7</strain>
    </source>
</reference>
<protein>
    <submittedName>
        <fullName evidence="1">PAS domain-containing protein</fullName>
    </submittedName>
</protein>
<keyword evidence="2" id="KW-1185">Reference proteome</keyword>
<name>A0ABU0YJ88_9PROT</name>
<dbReference type="InterPro" id="IPR009922">
    <property type="entry name" value="DUF1457"/>
</dbReference>